<protein>
    <recommendedName>
        <fullName evidence="7">Tetratricopeptide repeat protein</fullName>
    </recommendedName>
</protein>
<keyword evidence="1" id="KW-0677">Repeat</keyword>
<evidence type="ECO:0000313" key="5">
    <source>
        <dbReference type="EMBL" id="CAG9324252.1"/>
    </source>
</evidence>
<dbReference type="SUPFAM" id="SSF48452">
    <property type="entry name" value="TPR-like"/>
    <property type="match status" value="2"/>
</dbReference>
<dbReference type="InterPro" id="IPR050498">
    <property type="entry name" value="Ycf3"/>
</dbReference>
<dbReference type="PROSITE" id="PS50005">
    <property type="entry name" value="TPR"/>
    <property type="match status" value="1"/>
</dbReference>
<dbReference type="Gene3D" id="1.25.40.10">
    <property type="entry name" value="Tetratricopeptide repeat domain"/>
    <property type="match status" value="3"/>
</dbReference>
<comment type="caution">
    <text evidence="5">The sequence shown here is derived from an EMBL/GenBank/DDBJ whole genome shotgun (WGS) entry which is preliminary data.</text>
</comment>
<dbReference type="InterPro" id="IPR019734">
    <property type="entry name" value="TPR_rpt"/>
</dbReference>
<dbReference type="EMBL" id="CAJZBQ010000036">
    <property type="protein sequence ID" value="CAG9324252.1"/>
    <property type="molecule type" value="Genomic_DNA"/>
</dbReference>
<dbReference type="Proteomes" id="UP001162131">
    <property type="component" value="Unassembled WGS sequence"/>
</dbReference>
<reference evidence="5" key="1">
    <citation type="submission" date="2021-09" db="EMBL/GenBank/DDBJ databases">
        <authorList>
            <consortium name="AG Swart"/>
            <person name="Singh M."/>
            <person name="Singh A."/>
            <person name="Seah K."/>
            <person name="Emmerich C."/>
        </authorList>
    </citation>
    <scope>NUCLEOTIDE SEQUENCE</scope>
    <source>
        <strain evidence="5">ATCC30299</strain>
    </source>
</reference>
<dbReference type="AlphaFoldDB" id="A0AAU9JGI2"/>
<feature type="coiled-coil region" evidence="4">
    <location>
        <begin position="676"/>
        <end position="703"/>
    </location>
</feature>
<dbReference type="SMART" id="SM00028">
    <property type="entry name" value="TPR"/>
    <property type="match status" value="7"/>
</dbReference>
<dbReference type="PANTHER" id="PTHR44858">
    <property type="entry name" value="TETRATRICOPEPTIDE REPEAT PROTEIN 6"/>
    <property type="match status" value="1"/>
</dbReference>
<evidence type="ECO:0000256" key="1">
    <source>
        <dbReference type="ARBA" id="ARBA00022737"/>
    </source>
</evidence>
<keyword evidence="6" id="KW-1185">Reference proteome</keyword>
<feature type="repeat" description="TPR" evidence="3">
    <location>
        <begin position="332"/>
        <end position="365"/>
    </location>
</feature>
<keyword evidence="2 3" id="KW-0802">TPR repeat</keyword>
<sequence>MSSITKACCSCCLLDAIFISDCGQFKACPKHYFSYKTQGYKLKRIKIPINEESKEILFNFIVTLKNEFNARKEYLIEESINNEDNKKYKEKLKWANEAFHDCSIIVMHLLRKQFILAKIILSPFEYFLTQPKEKAQQYTKQNWNRNDLLEFCRSFKGHVFDFNYFKFENQKFIHGWTYKSTYNQHDRLSDFFGTVFLDFIKISEYEMAYELYRNLKSYKEFYDSSSIQKIERTIVLFGKILKNKTKNKKIDSQLNKQWKQLPKTLSIKNPPDKSAKNLVENSSENLAFFAYLALNQLLFMMSIDTNVSDYFLRILMFVQENYSQYYSKHVSNRINQELGLLYYGDKNYSEAIECFNKSIKYHKKRLQKDSWQNKAGIWDDSLEYLIEAYLCLAKAYCALKNNKEIIEILKLVEIECSRTKDKFLPHATIGEIYYLLNDFDQAYKKIWKCIKISKEKEFINSYELSNLLLLLADIHVWRGDFKKAHQSLYIAESFFSILPIADPSEQEIYKAFGVFYLNRQWYDDALIYFEKITNRWSSHELLFAKFSMGIAYFWKLDYQKALEFLNEAKEMMSGFTESYKNQLFIANAYIGELCQFGGDLENADTYFKEAFELIDHYDIFKNDIYLKSSSFAFSYFYKKSSYEKCETILHRINKILENNAHLKFRMPLYFIQLVELFMARNQMEKAEKSLREAENLLNANKILFSAQKNIKINDLDCISDYIELAQVYISLFDAFDKAEKILKYSEEVVNAKRLNDRFSKLSIYYWLGDLYFKQQRWEESRNYSQLSLDLHKEFNHNSDAVRDLNQKLIAIDEILEIYG</sequence>
<evidence type="ECO:0000256" key="4">
    <source>
        <dbReference type="SAM" id="Coils"/>
    </source>
</evidence>
<dbReference type="InterPro" id="IPR011990">
    <property type="entry name" value="TPR-like_helical_dom_sf"/>
</dbReference>
<gene>
    <name evidence="5" type="ORF">BSTOLATCC_MIC36047</name>
</gene>
<accession>A0AAU9JGI2</accession>
<evidence type="ECO:0000256" key="3">
    <source>
        <dbReference type="PROSITE-ProRule" id="PRU00339"/>
    </source>
</evidence>
<name>A0AAU9JGI2_9CILI</name>
<evidence type="ECO:0000313" key="6">
    <source>
        <dbReference type="Proteomes" id="UP001162131"/>
    </source>
</evidence>
<organism evidence="5 6">
    <name type="scientific">Blepharisma stoltei</name>
    <dbReference type="NCBI Taxonomy" id="1481888"/>
    <lineage>
        <taxon>Eukaryota</taxon>
        <taxon>Sar</taxon>
        <taxon>Alveolata</taxon>
        <taxon>Ciliophora</taxon>
        <taxon>Postciliodesmatophora</taxon>
        <taxon>Heterotrichea</taxon>
        <taxon>Heterotrichida</taxon>
        <taxon>Blepharismidae</taxon>
        <taxon>Blepharisma</taxon>
    </lineage>
</organism>
<proteinExistence type="predicted"/>
<keyword evidence="4" id="KW-0175">Coiled coil</keyword>
<dbReference type="PANTHER" id="PTHR44858:SF1">
    <property type="entry name" value="UDP-N-ACETYLGLUCOSAMINE--PEPTIDE N-ACETYLGLUCOSAMINYLTRANSFERASE SPINDLY-RELATED"/>
    <property type="match status" value="1"/>
</dbReference>
<evidence type="ECO:0008006" key="7">
    <source>
        <dbReference type="Google" id="ProtNLM"/>
    </source>
</evidence>
<evidence type="ECO:0000256" key="2">
    <source>
        <dbReference type="ARBA" id="ARBA00022803"/>
    </source>
</evidence>